<gene>
    <name evidence="2" type="ORF">LB452_08710</name>
</gene>
<organism evidence="2 3">
    <name type="scientific">Psychroflexus longus</name>
    <dbReference type="NCBI Taxonomy" id="2873596"/>
    <lineage>
        <taxon>Bacteria</taxon>
        <taxon>Pseudomonadati</taxon>
        <taxon>Bacteroidota</taxon>
        <taxon>Flavobacteriia</taxon>
        <taxon>Flavobacteriales</taxon>
        <taxon>Flavobacteriaceae</taxon>
        <taxon>Psychroflexus</taxon>
    </lineage>
</organism>
<evidence type="ECO:0000256" key="1">
    <source>
        <dbReference type="SAM" id="SignalP"/>
    </source>
</evidence>
<evidence type="ECO:0000313" key="3">
    <source>
        <dbReference type="Proteomes" id="UP001199314"/>
    </source>
</evidence>
<reference evidence="3" key="1">
    <citation type="submission" date="2023-07" db="EMBL/GenBank/DDBJ databases">
        <title>Novel species isolated from saline lakes on Tibetan Plateau.</title>
        <authorList>
            <person name="Lu H."/>
        </authorList>
    </citation>
    <scope>NUCLEOTIDE SEQUENCE [LARGE SCALE GENOMIC DNA]</scope>
    <source>
        <strain evidence="3">CAK8W</strain>
    </source>
</reference>
<feature type="chain" id="PRO_5046740173" description="GLPGLI family protein" evidence="1">
    <location>
        <begin position="20"/>
        <end position="285"/>
    </location>
</feature>
<protein>
    <recommendedName>
        <fullName evidence="4">GLPGLI family protein</fullName>
    </recommendedName>
</protein>
<dbReference type="RefSeq" id="WP_224461350.1">
    <property type="nucleotide sequence ID" value="NZ_JAIQZE010000008.1"/>
</dbReference>
<name>A0ABS7XJ57_9FLAO</name>
<keyword evidence="3" id="KW-1185">Reference proteome</keyword>
<proteinExistence type="predicted"/>
<evidence type="ECO:0000313" key="2">
    <source>
        <dbReference type="EMBL" id="MBZ9779002.1"/>
    </source>
</evidence>
<dbReference type="EMBL" id="JAIQZE010000008">
    <property type="protein sequence ID" value="MBZ9779002.1"/>
    <property type="molecule type" value="Genomic_DNA"/>
</dbReference>
<dbReference type="Proteomes" id="UP001199314">
    <property type="component" value="Unassembled WGS sequence"/>
</dbReference>
<evidence type="ECO:0008006" key="4">
    <source>
        <dbReference type="Google" id="ProtNLM"/>
    </source>
</evidence>
<feature type="signal peptide" evidence="1">
    <location>
        <begin position="1"/>
        <end position="19"/>
    </location>
</feature>
<keyword evidence="1" id="KW-0732">Signal</keyword>
<accession>A0ABS7XJ57</accession>
<comment type="caution">
    <text evidence="2">The sequence shown here is derived from an EMBL/GenBank/DDBJ whole genome shotgun (WGS) entry which is preliminary data.</text>
</comment>
<sequence>MIKLILILTLYLVSLFTYAQTTSLEESVYLKWKITDTLTYHTAMRDTIYANNKSQTESDSVTNNIDDLLQAMQTQFFDLNYETKLFPDKNGNVDIAMMLKENKTDSTRSIFSGIAKMNGNVALRGKVSPEGELLSRYYKTEQNNIISILFELPTSPVKVGDEWSLDVNMISMDQNFKADSIYMKNTVKLSEIKILNGNKIAVLKYDLQEFVSGEFDSKVMSMFSKESANKETFMKISHKATAEFDIDKGYWILYDGEMDTETNFSPLGMNGNKRTKFKLTPVNKS</sequence>